<reference evidence="1 2" key="1">
    <citation type="submission" date="2014-04" db="EMBL/GenBank/DDBJ databases">
        <authorList>
            <consortium name="DOE Joint Genome Institute"/>
            <person name="Kuo A."/>
            <person name="Kohler A."/>
            <person name="Jargeat P."/>
            <person name="Nagy L.G."/>
            <person name="Floudas D."/>
            <person name="Copeland A."/>
            <person name="Barry K.W."/>
            <person name="Cichocki N."/>
            <person name="Veneault-Fourrey C."/>
            <person name="LaButti K."/>
            <person name="Lindquist E.A."/>
            <person name="Lipzen A."/>
            <person name="Lundell T."/>
            <person name="Morin E."/>
            <person name="Murat C."/>
            <person name="Sun H."/>
            <person name="Tunlid A."/>
            <person name="Henrissat B."/>
            <person name="Grigoriev I.V."/>
            <person name="Hibbett D.S."/>
            <person name="Martin F."/>
            <person name="Nordberg H.P."/>
            <person name="Cantor M.N."/>
            <person name="Hua S.X."/>
        </authorList>
    </citation>
    <scope>NUCLEOTIDE SEQUENCE [LARGE SCALE GENOMIC DNA]</scope>
    <source>
        <strain evidence="1 2">Ve08.2h10</strain>
    </source>
</reference>
<gene>
    <name evidence="1" type="ORF">PAXRUDRAFT_828640</name>
</gene>
<keyword evidence="2" id="KW-1185">Reference proteome</keyword>
<dbReference type="EMBL" id="KN825158">
    <property type="protein sequence ID" value="KIK93758.1"/>
    <property type="molecule type" value="Genomic_DNA"/>
</dbReference>
<reference evidence="2" key="2">
    <citation type="submission" date="2015-01" db="EMBL/GenBank/DDBJ databases">
        <title>Evolutionary Origins and Diversification of the Mycorrhizal Mutualists.</title>
        <authorList>
            <consortium name="DOE Joint Genome Institute"/>
            <consortium name="Mycorrhizal Genomics Consortium"/>
            <person name="Kohler A."/>
            <person name="Kuo A."/>
            <person name="Nagy L.G."/>
            <person name="Floudas D."/>
            <person name="Copeland A."/>
            <person name="Barry K.W."/>
            <person name="Cichocki N."/>
            <person name="Veneault-Fourrey C."/>
            <person name="LaButti K."/>
            <person name="Lindquist E.A."/>
            <person name="Lipzen A."/>
            <person name="Lundell T."/>
            <person name="Morin E."/>
            <person name="Murat C."/>
            <person name="Riley R."/>
            <person name="Ohm R."/>
            <person name="Sun H."/>
            <person name="Tunlid A."/>
            <person name="Henrissat B."/>
            <person name="Grigoriev I.V."/>
            <person name="Hibbett D.S."/>
            <person name="Martin F."/>
        </authorList>
    </citation>
    <scope>NUCLEOTIDE SEQUENCE [LARGE SCALE GENOMIC DNA]</scope>
    <source>
        <strain evidence="2">Ve08.2h10</strain>
    </source>
</reference>
<dbReference type="InParanoid" id="A0A0D0DP91"/>
<sequence>MTGDPRKNGQTKTLVWPDIQTRRVKNNSDSDKLALSRVRYALASRLPYGAVLRSSPSTTNKSMRPEHVYWAIV</sequence>
<dbReference type="AlphaFoldDB" id="A0A0D0DP91"/>
<dbReference type="HOGENOM" id="CLU_2705570_0_0_1"/>
<evidence type="ECO:0000313" key="1">
    <source>
        <dbReference type="EMBL" id="KIK93758.1"/>
    </source>
</evidence>
<proteinExistence type="predicted"/>
<protein>
    <submittedName>
        <fullName evidence="1">Uncharacterized protein</fullName>
    </submittedName>
</protein>
<evidence type="ECO:0000313" key="2">
    <source>
        <dbReference type="Proteomes" id="UP000054538"/>
    </source>
</evidence>
<dbReference type="Proteomes" id="UP000054538">
    <property type="component" value="Unassembled WGS sequence"/>
</dbReference>
<name>A0A0D0DP91_9AGAM</name>
<accession>A0A0D0DP91</accession>
<organism evidence="1 2">
    <name type="scientific">Paxillus rubicundulus Ve08.2h10</name>
    <dbReference type="NCBI Taxonomy" id="930991"/>
    <lineage>
        <taxon>Eukaryota</taxon>
        <taxon>Fungi</taxon>
        <taxon>Dikarya</taxon>
        <taxon>Basidiomycota</taxon>
        <taxon>Agaricomycotina</taxon>
        <taxon>Agaricomycetes</taxon>
        <taxon>Agaricomycetidae</taxon>
        <taxon>Boletales</taxon>
        <taxon>Paxilineae</taxon>
        <taxon>Paxillaceae</taxon>
        <taxon>Paxillus</taxon>
    </lineage>
</organism>